<dbReference type="SUPFAM" id="SSF89372">
    <property type="entry name" value="Fucose-specific lectin"/>
    <property type="match status" value="1"/>
</dbReference>
<protein>
    <recommendedName>
        <fullName evidence="3">Fucose-specific lectin</fullName>
    </recommendedName>
</protein>
<dbReference type="Gene3D" id="2.120.10.70">
    <property type="entry name" value="Fucose-specific lectin"/>
    <property type="match status" value="1"/>
</dbReference>
<keyword evidence="2" id="KW-1185">Reference proteome</keyword>
<name>A0ABR3SCJ9_9PEZI</name>
<evidence type="ECO:0000313" key="1">
    <source>
        <dbReference type="EMBL" id="KAL1615859.1"/>
    </source>
</evidence>
<gene>
    <name evidence="1" type="ORF">SLS56_011644</name>
</gene>
<reference evidence="1 2" key="1">
    <citation type="submission" date="2024-02" db="EMBL/GenBank/DDBJ databases">
        <title>De novo assembly and annotation of 12 fungi associated with fruit tree decline syndrome in Ontario, Canada.</title>
        <authorList>
            <person name="Sulman M."/>
            <person name="Ellouze W."/>
            <person name="Ilyukhin E."/>
        </authorList>
    </citation>
    <scope>NUCLEOTIDE SEQUENCE [LARGE SCALE GENOMIC DNA]</scope>
    <source>
        <strain evidence="1 2">M1-105</strain>
    </source>
</reference>
<comment type="caution">
    <text evidence="1">The sequence shown here is derived from an EMBL/GenBank/DDBJ whole genome shotgun (WGS) entry which is preliminary data.</text>
</comment>
<organism evidence="1 2">
    <name type="scientific">Neofusicoccum ribis</name>
    <dbReference type="NCBI Taxonomy" id="45134"/>
    <lineage>
        <taxon>Eukaryota</taxon>
        <taxon>Fungi</taxon>
        <taxon>Dikarya</taxon>
        <taxon>Ascomycota</taxon>
        <taxon>Pezizomycotina</taxon>
        <taxon>Dothideomycetes</taxon>
        <taxon>Dothideomycetes incertae sedis</taxon>
        <taxon>Botryosphaeriales</taxon>
        <taxon>Botryosphaeriaceae</taxon>
        <taxon>Neofusicoccum</taxon>
    </lineage>
</organism>
<sequence length="245" mass="26688">MSADVQKIALYLNAAGFTAKDEKTSCILKGDNGSLIEQNFNGTDIIDEIFIAENVKADTSALYINGPDQGMIIYVAQSNTLGCVQRTSKPGDEPEWTEVPIAGLNTVVISPTSRIAGTIDGLIVFFQHPDGSVKSIIYNDESKWEEGDTVPAAATAGTPLYTMELENALGVFYLSKDRKIYGQLQDNETGEWKEHVIKNSLFEESVSNFILIWDGEQKAMNAYILAGTTLVHIDGSDGRKVLGVE</sequence>
<proteinExistence type="predicted"/>
<accession>A0ABR3SCJ9</accession>
<evidence type="ECO:0000313" key="2">
    <source>
        <dbReference type="Proteomes" id="UP001521116"/>
    </source>
</evidence>
<dbReference type="Proteomes" id="UP001521116">
    <property type="component" value="Unassembled WGS sequence"/>
</dbReference>
<evidence type="ECO:0008006" key="3">
    <source>
        <dbReference type="Google" id="ProtNLM"/>
    </source>
</evidence>
<dbReference type="EMBL" id="JAJVDC020000290">
    <property type="protein sequence ID" value="KAL1615859.1"/>
    <property type="molecule type" value="Genomic_DNA"/>
</dbReference>